<dbReference type="EMBL" id="BMSZ01000032">
    <property type="protein sequence ID" value="GGS82886.1"/>
    <property type="molecule type" value="Genomic_DNA"/>
</dbReference>
<dbReference type="Proteomes" id="UP000659767">
    <property type="component" value="Unassembled WGS sequence"/>
</dbReference>
<reference evidence="3" key="1">
    <citation type="journal article" date="2019" name="Int. J. Syst. Evol. Microbiol.">
        <title>The Global Catalogue of Microorganisms (GCM) 10K type strain sequencing project: providing services to taxonomists for standard genome sequencing and annotation.</title>
        <authorList>
            <consortium name="The Broad Institute Genomics Platform"/>
            <consortium name="The Broad Institute Genome Sequencing Center for Infectious Disease"/>
            <person name="Wu L."/>
            <person name="Ma J."/>
        </authorList>
    </citation>
    <scope>NUCLEOTIDE SEQUENCE [LARGE SCALE GENOMIC DNA]</scope>
    <source>
        <strain evidence="3">JCM 4350</strain>
    </source>
</reference>
<evidence type="ECO:0000313" key="3">
    <source>
        <dbReference type="Proteomes" id="UP000659767"/>
    </source>
</evidence>
<name>A0ABQ2TSE3_STRBA</name>
<sequence>MKYTPWALAETARVSLAYGNEHRGDGSCTEEDLLRILAAYSQLTDMMIRDNGTYEAVSGFMLRMSGQQLTYQGATYNALARTAALFEQTQVKGPLRCMTAGWANELLGCSLSDYVGVTMLLQVAAYQNAGRFDPAWLDQPQFREICAVIPAETIRRVVETHFVVDQPAFKAANERRISRDPHLRRFEYNPLRGQPFLRGFGPGYLAPNSHLIAPKGSPLGLFYMGVARYGNAFAEDLGHLFEQYVGRNLRQIPNATVHAEVLYNRDNRRSVDWIVAMDDLTLLVEVKSTRPTQPMRLGVLERTSAVQKQLTHAYEQIDTTAALIKEGHPDFSHIPRKRPLQGLVVTLEAFHTANANFQRDQHPDTDTFVTVCSAEEIEHLVTVEDRPVDQLLLERQGDVHQSTYSLSQMLVGRQLGRNQVLDAGWQSYPWNRNPQLNDQSGTDHSKSPQ</sequence>
<organism evidence="2 3">
    <name type="scientific">Streptomyces badius</name>
    <dbReference type="NCBI Taxonomy" id="1941"/>
    <lineage>
        <taxon>Bacteria</taxon>
        <taxon>Bacillati</taxon>
        <taxon>Actinomycetota</taxon>
        <taxon>Actinomycetes</taxon>
        <taxon>Kitasatosporales</taxon>
        <taxon>Streptomycetaceae</taxon>
        <taxon>Streptomyces</taxon>
    </lineage>
</organism>
<feature type="region of interest" description="Disordered" evidence="1">
    <location>
        <begin position="428"/>
        <end position="449"/>
    </location>
</feature>
<comment type="caution">
    <text evidence="2">The sequence shown here is derived from an EMBL/GenBank/DDBJ whole genome shotgun (WGS) entry which is preliminary data.</text>
</comment>
<feature type="compositionally biased region" description="Polar residues" evidence="1">
    <location>
        <begin position="428"/>
        <end position="440"/>
    </location>
</feature>
<proteinExistence type="predicted"/>
<protein>
    <submittedName>
        <fullName evidence="2">Uncharacterized protein</fullName>
    </submittedName>
</protein>
<evidence type="ECO:0000313" key="2">
    <source>
        <dbReference type="EMBL" id="GGS82886.1"/>
    </source>
</evidence>
<evidence type="ECO:0000256" key="1">
    <source>
        <dbReference type="SAM" id="MobiDB-lite"/>
    </source>
</evidence>
<accession>A0ABQ2TSE3</accession>
<gene>
    <name evidence="2" type="ORF">GCM10010253_66860</name>
</gene>
<keyword evidence="3" id="KW-1185">Reference proteome</keyword>